<dbReference type="SUPFAM" id="SSF53244">
    <property type="entry name" value="MurD-like peptide ligases, peptide-binding domain"/>
    <property type="match status" value="1"/>
</dbReference>
<dbReference type="Pfam" id="PF02875">
    <property type="entry name" value="Mur_ligase_C"/>
    <property type="match status" value="1"/>
</dbReference>
<evidence type="ECO:0000256" key="1">
    <source>
        <dbReference type="ARBA" id="ARBA00004496"/>
    </source>
</evidence>
<dbReference type="Gene3D" id="3.40.1190.10">
    <property type="entry name" value="Mur-like, catalytic domain"/>
    <property type="match status" value="1"/>
</dbReference>
<comment type="pathway">
    <text evidence="2 7 8">Cell wall biogenesis; peptidoglycan biosynthesis.</text>
</comment>
<comment type="subcellular location">
    <subcellularLocation>
        <location evidence="1 7 8">Cytoplasm</location>
    </subcellularLocation>
</comment>
<dbReference type="InterPro" id="IPR005762">
    <property type="entry name" value="MurD"/>
</dbReference>
<reference evidence="11 12" key="1">
    <citation type="journal article" date="2018" name="Sci. Rep.">
        <title>Genome Features and Biochemical Characteristics of a Robust, Fast Growing and Naturally Transformable Cyanobacterium Synechococcus elongatus PCC 11801 Isolated from India.</title>
        <authorList>
            <person name="Jaiswal D."/>
            <person name="Sengupta A."/>
            <person name="Sohoni S."/>
            <person name="Sengupta S."/>
            <person name="Phadnavis A.G."/>
            <person name="Pakrasi H.B."/>
            <person name="Wangikar P.P."/>
        </authorList>
    </citation>
    <scope>NUCLEOTIDE SEQUENCE [LARGE SCALE GENOMIC DNA]</scope>
    <source>
        <strain evidence="11 12">PCC 11801</strain>
    </source>
</reference>
<dbReference type="NCBIfam" id="TIGR01087">
    <property type="entry name" value="murD"/>
    <property type="match status" value="1"/>
</dbReference>
<dbReference type="PANTHER" id="PTHR43692:SF1">
    <property type="entry name" value="UDP-N-ACETYLMURAMOYLALANINE--D-GLUTAMATE LIGASE"/>
    <property type="match status" value="1"/>
</dbReference>
<gene>
    <name evidence="7 11" type="primary">murD</name>
    <name evidence="11" type="ORF">DOP62_07665</name>
</gene>
<evidence type="ECO:0000313" key="12">
    <source>
        <dbReference type="Proteomes" id="UP000267249"/>
    </source>
</evidence>
<evidence type="ECO:0000259" key="9">
    <source>
        <dbReference type="Pfam" id="PF02875"/>
    </source>
</evidence>
<keyword evidence="7 8" id="KW-0133">Cell shape</keyword>
<name>A0AAN1QNG6_SYNEL</name>
<keyword evidence="7 8" id="KW-0131">Cell cycle</keyword>
<dbReference type="Pfam" id="PF08245">
    <property type="entry name" value="Mur_ligase_M"/>
    <property type="match status" value="1"/>
</dbReference>
<dbReference type="HAMAP" id="MF_00639">
    <property type="entry name" value="MurD"/>
    <property type="match status" value="1"/>
</dbReference>
<dbReference type="GO" id="GO:0071555">
    <property type="term" value="P:cell wall organization"/>
    <property type="evidence" value="ECO:0007669"/>
    <property type="project" value="UniProtKB-KW"/>
</dbReference>
<dbReference type="GO" id="GO:0008764">
    <property type="term" value="F:UDP-N-acetylmuramoylalanine-D-glutamate ligase activity"/>
    <property type="evidence" value="ECO:0007669"/>
    <property type="project" value="UniProtKB-UniRule"/>
</dbReference>
<evidence type="ECO:0000256" key="7">
    <source>
        <dbReference type="HAMAP-Rule" id="MF_00639"/>
    </source>
</evidence>
<keyword evidence="5 7" id="KW-0547">Nucleotide-binding</keyword>
<feature type="domain" description="Mur ligase central" evidence="10">
    <location>
        <begin position="114"/>
        <end position="298"/>
    </location>
</feature>
<organism evidence="11 12">
    <name type="scientific">Synechococcus elongatus PCC 11801</name>
    <dbReference type="NCBI Taxonomy" id="2219813"/>
    <lineage>
        <taxon>Bacteria</taxon>
        <taxon>Bacillati</taxon>
        <taxon>Cyanobacteriota</taxon>
        <taxon>Cyanophyceae</taxon>
        <taxon>Synechococcales</taxon>
        <taxon>Synechococcaceae</taxon>
        <taxon>Synechococcus</taxon>
    </lineage>
</organism>
<evidence type="ECO:0000256" key="8">
    <source>
        <dbReference type="RuleBase" id="RU003664"/>
    </source>
</evidence>
<sequence length="463" mass="49779">MQRAHVIGLGKSGCAAALLLRQQGWQVELSDRNHQATAPQTLVEAGVQLRLGQSLDPIALGWEQPEQRPDYLIVSPGVPWDLPGLDQSRSLGISTLGELELAWRTLSTVPWVAVTGTNGKTTTTALIAAIFTQAGLNAPACGNIGLAACEVALQQQSPEAKPLDWVVAEASSYQIEAAATLAATIGVWTTFTPDHLNRHYTLENYFAIKASLLDRAQQQVLNGDDPYLRERANATSRWPGAFWTSTQGAAALPTGRDRGFWIEDGWVIDRGDRLFPVERFSMVGNHNQQNLLMAVAAARLAGIEAPAIAEAMAEFPGIPHRLERVATWQGIDLINDSKATNYDAAWVGLQAVPGRTILIAGGEAKQGDDQAWLALIQAKASAVLLIGSAAPLFARRLAEVGYTGLVADVETLDRAVPRAVELAQSLGAQQVLLSPACASFDQYPNFEARGDHFRRCAQAITQG</sequence>
<protein>
    <recommendedName>
        <fullName evidence="7 8">UDP-N-acetylmuramoylalanine--D-glutamate ligase</fullName>
        <ecNumber evidence="7 8">6.3.2.9</ecNumber>
    </recommendedName>
    <alternativeName>
        <fullName evidence="7">D-glutamic acid-adding enzyme</fullName>
    </alternativeName>
    <alternativeName>
        <fullName evidence="7">UDP-N-acetylmuramoyl-L-alanyl-D-glutamate synthetase</fullName>
    </alternativeName>
</protein>
<evidence type="ECO:0000256" key="5">
    <source>
        <dbReference type="ARBA" id="ARBA00022741"/>
    </source>
</evidence>
<evidence type="ECO:0000256" key="4">
    <source>
        <dbReference type="ARBA" id="ARBA00022598"/>
    </source>
</evidence>
<feature type="binding site" evidence="7">
    <location>
        <begin position="116"/>
        <end position="122"/>
    </location>
    <ligand>
        <name>ATP</name>
        <dbReference type="ChEBI" id="CHEBI:30616"/>
    </ligand>
</feature>
<dbReference type="InterPro" id="IPR036565">
    <property type="entry name" value="Mur-like_cat_sf"/>
</dbReference>
<proteinExistence type="inferred from homology"/>
<keyword evidence="3 7" id="KW-0963">Cytoplasm</keyword>
<keyword evidence="6 7" id="KW-0067">ATP-binding</keyword>
<dbReference type="GO" id="GO:0009252">
    <property type="term" value="P:peptidoglycan biosynthetic process"/>
    <property type="evidence" value="ECO:0007669"/>
    <property type="project" value="UniProtKB-UniRule"/>
</dbReference>
<dbReference type="PANTHER" id="PTHR43692">
    <property type="entry name" value="UDP-N-ACETYLMURAMOYLALANINE--D-GLUTAMATE LIGASE"/>
    <property type="match status" value="1"/>
</dbReference>
<dbReference type="Pfam" id="PF21799">
    <property type="entry name" value="MurD-like_N"/>
    <property type="match status" value="1"/>
</dbReference>
<keyword evidence="7 8" id="KW-0961">Cell wall biogenesis/degradation</keyword>
<dbReference type="AlphaFoldDB" id="A0AAN1QNG6"/>
<evidence type="ECO:0000256" key="2">
    <source>
        <dbReference type="ARBA" id="ARBA00004752"/>
    </source>
</evidence>
<dbReference type="GO" id="GO:0051301">
    <property type="term" value="P:cell division"/>
    <property type="evidence" value="ECO:0007669"/>
    <property type="project" value="UniProtKB-KW"/>
</dbReference>
<keyword evidence="7 8" id="KW-0132">Cell division</keyword>
<dbReference type="GO" id="GO:0005737">
    <property type="term" value="C:cytoplasm"/>
    <property type="evidence" value="ECO:0007669"/>
    <property type="project" value="UniProtKB-SubCell"/>
</dbReference>
<dbReference type="InterPro" id="IPR004101">
    <property type="entry name" value="Mur_ligase_C"/>
</dbReference>
<evidence type="ECO:0000259" key="10">
    <source>
        <dbReference type="Pfam" id="PF08245"/>
    </source>
</evidence>
<dbReference type="RefSeq" id="WP_208676972.1">
    <property type="nucleotide sequence ID" value="NZ_CP030139.2"/>
</dbReference>
<keyword evidence="4 7" id="KW-0436">Ligase</keyword>
<dbReference type="Gene3D" id="3.40.50.720">
    <property type="entry name" value="NAD(P)-binding Rossmann-like Domain"/>
    <property type="match status" value="1"/>
</dbReference>
<dbReference type="Proteomes" id="UP000267249">
    <property type="component" value="Chromosome"/>
</dbReference>
<dbReference type="SUPFAM" id="SSF53623">
    <property type="entry name" value="MurD-like peptide ligases, catalytic domain"/>
    <property type="match status" value="1"/>
</dbReference>
<comment type="function">
    <text evidence="7 8">Cell wall formation. Catalyzes the addition of glutamate to the nucleotide precursor UDP-N-acetylmuramoyl-L-alanine (UMA).</text>
</comment>
<evidence type="ECO:0000256" key="3">
    <source>
        <dbReference type="ARBA" id="ARBA00022490"/>
    </source>
</evidence>
<comment type="similarity">
    <text evidence="7">Belongs to the MurCDEF family.</text>
</comment>
<evidence type="ECO:0000256" key="6">
    <source>
        <dbReference type="ARBA" id="ARBA00022840"/>
    </source>
</evidence>
<dbReference type="InterPro" id="IPR036615">
    <property type="entry name" value="Mur_ligase_C_dom_sf"/>
</dbReference>
<dbReference type="Gene3D" id="3.90.190.20">
    <property type="entry name" value="Mur ligase, C-terminal domain"/>
    <property type="match status" value="1"/>
</dbReference>
<accession>A0AAN1QNG6</accession>
<feature type="domain" description="Mur ligase C-terminal" evidence="9">
    <location>
        <begin position="320"/>
        <end position="437"/>
    </location>
</feature>
<dbReference type="GO" id="GO:0005524">
    <property type="term" value="F:ATP binding"/>
    <property type="evidence" value="ECO:0007669"/>
    <property type="project" value="UniProtKB-UniRule"/>
</dbReference>
<dbReference type="SUPFAM" id="SSF51984">
    <property type="entry name" value="MurCD N-terminal domain"/>
    <property type="match status" value="1"/>
</dbReference>
<keyword evidence="7 8" id="KW-0573">Peptidoglycan synthesis</keyword>
<evidence type="ECO:0000313" key="11">
    <source>
        <dbReference type="EMBL" id="AZB72601.1"/>
    </source>
</evidence>
<dbReference type="InterPro" id="IPR013221">
    <property type="entry name" value="Mur_ligase_cen"/>
</dbReference>
<dbReference type="EMBL" id="CP030139">
    <property type="protein sequence ID" value="AZB72601.1"/>
    <property type="molecule type" value="Genomic_DNA"/>
</dbReference>
<dbReference type="GO" id="GO:0008360">
    <property type="term" value="P:regulation of cell shape"/>
    <property type="evidence" value="ECO:0007669"/>
    <property type="project" value="UniProtKB-KW"/>
</dbReference>
<comment type="catalytic activity">
    <reaction evidence="7 8">
        <text>UDP-N-acetyl-alpha-D-muramoyl-L-alanine + D-glutamate + ATP = UDP-N-acetyl-alpha-D-muramoyl-L-alanyl-D-glutamate + ADP + phosphate + H(+)</text>
        <dbReference type="Rhea" id="RHEA:16429"/>
        <dbReference type="ChEBI" id="CHEBI:15378"/>
        <dbReference type="ChEBI" id="CHEBI:29986"/>
        <dbReference type="ChEBI" id="CHEBI:30616"/>
        <dbReference type="ChEBI" id="CHEBI:43474"/>
        <dbReference type="ChEBI" id="CHEBI:83898"/>
        <dbReference type="ChEBI" id="CHEBI:83900"/>
        <dbReference type="ChEBI" id="CHEBI:456216"/>
        <dbReference type="EC" id="6.3.2.9"/>
    </reaction>
</comment>
<dbReference type="EC" id="6.3.2.9" evidence="7 8"/>